<feature type="non-terminal residue" evidence="2">
    <location>
        <position position="1"/>
    </location>
</feature>
<evidence type="ECO:0000256" key="1">
    <source>
        <dbReference type="SAM" id="MobiDB-lite"/>
    </source>
</evidence>
<proteinExistence type="predicted"/>
<sequence length="70" mass="8101">VENKPLAQVQKPPSKIKNLKMTRHLHKIGSVGYKHQYYFTPFYGYQGEEECDQPPTHQQQNSAEAWCAVP</sequence>
<feature type="region of interest" description="Disordered" evidence="1">
    <location>
        <begin position="50"/>
        <end position="70"/>
    </location>
</feature>
<comment type="caution">
    <text evidence="2">The sequence shown here is derived from an EMBL/GenBank/DDBJ whole genome shotgun (WGS) entry which is preliminary data.</text>
</comment>
<dbReference type="EMBL" id="CABDUW010004378">
    <property type="protein sequence ID" value="VTJ90326.1"/>
    <property type="molecule type" value="Genomic_DNA"/>
</dbReference>
<dbReference type="AlphaFoldDB" id="A0A5E4D8G9"/>
<organism evidence="2 3">
    <name type="scientific">Marmota monax</name>
    <name type="common">Woodchuck</name>
    <dbReference type="NCBI Taxonomy" id="9995"/>
    <lineage>
        <taxon>Eukaryota</taxon>
        <taxon>Metazoa</taxon>
        <taxon>Chordata</taxon>
        <taxon>Craniata</taxon>
        <taxon>Vertebrata</taxon>
        <taxon>Euteleostomi</taxon>
        <taxon>Mammalia</taxon>
        <taxon>Eutheria</taxon>
        <taxon>Euarchontoglires</taxon>
        <taxon>Glires</taxon>
        <taxon>Rodentia</taxon>
        <taxon>Sciuromorpha</taxon>
        <taxon>Sciuridae</taxon>
        <taxon>Xerinae</taxon>
        <taxon>Marmotini</taxon>
        <taxon>Marmota</taxon>
    </lineage>
</organism>
<dbReference type="Proteomes" id="UP000335636">
    <property type="component" value="Unassembled WGS sequence"/>
</dbReference>
<keyword evidence="3" id="KW-1185">Reference proteome</keyword>
<reference evidence="2" key="1">
    <citation type="submission" date="2019-04" db="EMBL/GenBank/DDBJ databases">
        <authorList>
            <person name="Alioto T."/>
            <person name="Alioto T."/>
        </authorList>
    </citation>
    <scope>NUCLEOTIDE SEQUENCE [LARGE SCALE GENOMIC DNA]</scope>
</reference>
<protein>
    <submittedName>
        <fullName evidence="2">Uncharacterized protein</fullName>
    </submittedName>
</protein>
<accession>A0A5E4D8G9</accession>
<evidence type="ECO:0000313" key="3">
    <source>
        <dbReference type="Proteomes" id="UP000335636"/>
    </source>
</evidence>
<evidence type="ECO:0000313" key="2">
    <source>
        <dbReference type="EMBL" id="VTJ90326.1"/>
    </source>
</evidence>
<name>A0A5E4D8G9_MARMO</name>
<gene>
    <name evidence="2" type="ORF">MONAX_5E031043</name>
</gene>
<feature type="non-terminal residue" evidence="2">
    <location>
        <position position="70"/>
    </location>
</feature>